<evidence type="ECO:0000256" key="2">
    <source>
        <dbReference type="ARBA" id="ARBA00006920"/>
    </source>
</evidence>
<organism evidence="15 18">
    <name type="scientific">Micromonospora terminaliae</name>
    <dbReference type="NCBI Taxonomy" id="1914461"/>
    <lineage>
        <taxon>Bacteria</taxon>
        <taxon>Bacillati</taxon>
        <taxon>Actinomycetota</taxon>
        <taxon>Actinomycetes</taxon>
        <taxon>Micromonosporales</taxon>
        <taxon>Micromonosporaceae</taxon>
        <taxon>Micromonospora</taxon>
    </lineage>
</organism>
<comment type="similarity">
    <text evidence="2">Belongs to the TMEM175 family.</text>
</comment>
<keyword evidence="17" id="KW-1185">Reference proteome</keyword>
<evidence type="ECO:0000256" key="1">
    <source>
        <dbReference type="ARBA" id="ARBA00004141"/>
    </source>
</evidence>
<feature type="region of interest" description="Disordered" evidence="13">
    <location>
        <begin position="1"/>
        <end position="36"/>
    </location>
</feature>
<gene>
    <name evidence="15" type="ORF">G3561_29340</name>
    <name evidence="16" type="ORF">GCE86_03340</name>
</gene>
<feature type="transmembrane region" description="Helical" evidence="14">
    <location>
        <begin position="69"/>
        <end position="89"/>
    </location>
</feature>
<feature type="transmembrane region" description="Helical" evidence="14">
    <location>
        <begin position="143"/>
        <end position="166"/>
    </location>
</feature>
<keyword evidence="9" id="KW-0406">Ion transport</keyword>
<feature type="transmembrane region" description="Helical" evidence="14">
    <location>
        <begin position="40"/>
        <end position="57"/>
    </location>
</feature>
<keyword evidence="6" id="KW-0631">Potassium channel</keyword>
<keyword evidence="10 14" id="KW-0472">Membrane</keyword>
<dbReference type="GO" id="GO:0015252">
    <property type="term" value="F:proton channel activity"/>
    <property type="evidence" value="ECO:0007669"/>
    <property type="project" value="InterPro"/>
</dbReference>
<reference evidence="15 18" key="2">
    <citation type="submission" date="2020-02" db="EMBL/GenBank/DDBJ databases">
        <title>WGS of Micromonospora spp. isolated from hot spring.</title>
        <authorList>
            <person name="Thawai C."/>
        </authorList>
    </citation>
    <scope>NUCLEOTIDE SEQUENCE [LARGE SCALE GENOMIC DNA]</scope>
    <source>
        <strain evidence="15 18">TMS7</strain>
    </source>
</reference>
<evidence type="ECO:0000313" key="18">
    <source>
        <dbReference type="Proteomes" id="UP000477779"/>
    </source>
</evidence>
<dbReference type="Pfam" id="PF06736">
    <property type="entry name" value="TMEM175"/>
    <property type="match status" value="1"/>
</dbReference>
<evidence type="ECO:0000256" key="7">
    <source>
        <dbReference type="ARBA" id="ARBA00022958"/>
    </source>
</evidence>
<evidence type="ECO:0000256" key="10">
    <source>
        <dbReference type="ARBA" id="ARBA00023136"/>
    </source>
</evidence>
<dbReference type="EMBL" id="CP045309">
    <property type="protein sequence ID" value="QGL46167.1"/>
    <property type="molecule type" value="Genomic_DNA"/>
</dbReference>
<keyword evidence="11" id="KW-0407">Ion channel</keyword>
<evidence type="ECO:0000313" key="17">
    <source>
        <dbReference type="Proteomes" id="UP000402241"/>
    </source>
</evidence>
<dbReference type="AlphaFoldDB" id="A0AAJ2ZKQ5"/>
<evidence type="ECO:0000256" key="14">
    <source>
        <dbReference type="SAM" id="Phobius"/>
    </source>
</evidence>
<dbReference type="PANTHER" id="PTHR31462">
    <property type="entry name" value="ENDOSOMAL/LYSOSOMAL POTASSIUM CHANNEL TMEM175"/>
    <property type="match status" value="1"/>
</dbReference>
<reference evidence="16 17" key="1">
    <citation type="submission" date="2019-10" db="EMBL/GenBank/DDBJ databases">
        <title>Genome Sequence of Micromonospora terminaliae DSM 101760.</title>
        <authorList>
            <person name="Guo L."/>
        </authorList>
    </citation>
    <scope>NUCLEOTIDE SEQUENCE [LARGE SCALE GENOMIC DNA]</scope>
    <source>
        <strain evidence="16 17">DSM 101760</strain>
    </source>
</reference>
<evidence type="ECO:0000256" key="3">
    <source>
        <dbReference type="ARBA" id="ARBA00022448"/>
    </source>
</evidence>
<sequence>MPPGVRAPPGPVPDAGAVTEPARRSGRSSPFGVERDPSRVVSFSDAVIAIAVTLLVLEIRPPRDSGHLLHGLVTLWPSYLAYVVTFMLIGQVWANHHVMFDQIRTADRAVLFLNTVLLMDIAFLPFAASVLSQAFRDGQGERVAVALHGLTFELAAVLFNIMWAYVRRHPRLLVSTLDAAGAVAIGRRFRLALGWIAAGTLLGVLVPALGVAVIAAFIPFYWLPIRGETDRARLRRGRPGPA</sequence>
<evidence type="ECO:0000256" key="6">
    <source>
        <dbReference type="ARBA" id="ARBA00022826"/>
    </source>
</evidence>
<feature type="transmembrane region" description="Helical" evidence="14">
    <location>
        <begin position="109"/>
        <end position="131"/>
    </location>
</feature>
<feature type="compositionally biased region" description="Pro residues" evidence="13">
    <location>
        <begin position="1"/>
        <end position="12"/>
    </location>
</feature>
<dbReference type="Proteomes" id="UP000402241">
    <property type="component" value="Chromosome"/>
</dbReference>
<dbReference type="EMBL" id="JAAHBZ010000019">
    <property type="protein sequence ID" value="NES31650.1"/>
    <property type="molecule type" value="Genomic_DNA"/>
</dbReference>
<comment type="catalytic activity">
    <reaction evidence="12">
        <text>K(+)(in) = K(+)(out)</text>
        <dbReference type="Rhea" id="RHEA:29463"/>
        <dbReference type="ChEBI" id="CHEBI:29103"/>
    </reaction>
</comment>
<evidence type="ECO:0000256" key="5">
    <source>
        <dbReference type="ARBA" id="ARBA00022692"/>
    </source>
</evidence>
<comment type="subcellular location">
    <subcellularLocation>
        <location evidence="1">Membrane</location>
        <topology evidence="1">Multi-pass membrane protein</topology>
    </subcellularLocation>
</comment>
<accession>A0AAJ2ZKQ5</accession>
<evidence type="ECO:0000256" key="11">
    <source>
        <dbReference type="ARBA" id="ARBA00023303"/>
    </source>
</evidence>
<evidence type="ECO:0000256" key="12">
    <source>
        <dbReference type="ARBA" id="ARBA00034430"/>
    </source>
</evidence>
<feature type="transmembrane region" description="Helical" evidence="14">
    <location>
        <begin position="195"/>
        <end position="223"/>
    </location>
</feature>
<name>A0AAJ2ZKQ5_9ACTN</name>
<keyword evidence="4" id="KW-0633">Potassium transport</keyword>
<evidence type="ECO:0000256" key="13">
    <source>
        <dbReference type="SAM" id="MobiDB-lite"/>
    </source>
</evidence>
<evidence type="ECO:0000256" key="8">
    <source>
        <dbReference type="ARBA" id="ARBA00022989"/>
    </source>
</evidence>
<evidence type="ECO:0000313" key="15">
    <source>
        <dbReference type="EMBL" id="NES31650.1"/>
    </source>
</evidence>
<keyword evidence="3" id="KW-0813">Transport</keyword>
<evidence type="ECO:0000256" key="9">
    <source>
        <dbReference type="ARBA" id="ARBA00023065"/>
    </source>
</evidence>
<evidence type="ECO:0000313" key="16">
    <source>
        <dbReference type="EMBL" id="QGL46167.1"/>
    </source>
</evidence>
<keyword evidence="5 14" id="KW-0812">Transmembrane</keyword>
<dbReference type="InterPro" id="IPR010617">
    <property type="entry name" value="TMEM175-like"/>
</dbReference>
<proteinExistence type="inferred from homology"/>
<keyword evidence="7" id="KW-0630">Potassium</keyword>
<keyword evidence="8 14" id="KW-1133">Transmembrane helix</keyword>
<evidence type="ECO:0000256" key="4">
    <source>
        <dbReference type="ARBA" id="ARBA00022538"/>
    </source>
</evidence>
<dbReference type="GO" id="GO:0016020">
    <property type="term" value="C:membrane"/>
    <property type="evidence" value="ECO:0007669"/>
    <property type="project" value="UniProtKB-SubCell"/>
</dbReference>
<dbReference type="PANTHER" id="PTHR31462:SF5">
    <property type="entry name" value="ENDOSOMAL_LYSOSOMAL PROTON CHANNEL TMEM175"/>
    <property type="match status" value="1"/>
</dbReference>
<dbReference type="Proteomes" id="UP000477779">
    <property type="component" value="Unassembled WGS sequence"/>
</dbReference>
<protein>
    <submittedName>
        <fullName evidence="15">DUF1211 domain-containing protein</fullName>
    </submittedName>
</protein>
<dbReference type="GO" id="GO:0005267">
    <property type="term" value="F:potassium channel activity"/>
    <property type="evidence" value="ECO:0007669"/>
    <property type="project" value="UniProtKB-KW"/>
</dbReference>